<dbReference type="EMBL" id="CAJVPP010005596">
    <property type="protein sequence ID" value="CAG8667623.1"/>
    <property type="molecule type" value="Genomic_DNA"/>
</dbReference>
<accession>A0A9N9HEE7</accession>
<gene>
    <name evidence="1" type="ORF">FMOSSE_LOCUS12251</name>
</gene>
<proteinExistence type="predicted"/>
<comment type="caution">
    <text evidence="1">The sequence shown here is derived from an EMBL/GenBank/DDBJ whole genome shotgun (WGS) entry which is preliminary data.</text>
</comment>
<evidence type="ECO:0000313" key="2">
    <source>
        <dbReference type="Proteomes" id="UP000789375"/>
    </source>
</evidence>
<dbReference type="AlphaFoldDB" id="A0A9N9HEE7"/>
<dbReference type="Proteomes" id="UP000789375">
    <property type="component" value="Unassembled WGS sequence"/>
</dbReference>
<sequence>SGRKCLGFQKTQRIQNSSVSHKLIAYKGDGNRGINELTQIWGLSLEIGKI</sequence>
<organism evidence="1 2">
    <name type="scientific">Funneliformis mosseae</name>
    <name type="common">Endomycorrhizal fungus</name>
    <name type="synonym">Glomus mosseae</name>
    <dbReference type="NCBI Taxonomy" id="27381"/>
    <lineage>
        <taxon>Eukaryota</taxon>
        <taxon>Fungi</taxon>
        <taxon>Fungi incertae sedis</taxon>
        <taxon>Mucoromycota</taxon>
        <taxon>Glomeromycotina</taxon>
        <taxon>Glomeromycetes</taxon>
        <taxon>Glomerales</taxon>
        <taxon>Glomeraceae</taxon>
        <taxon>Funneliformis</taxon>
    </lineage>
</organism>
<evidence type="ECO:0000313" key="1">
    <source>
        <dbReference type="EMBL" id="CAG8667623.1"/>
    </source>
</evidence>
<protein>
    <submittedName>
        <fullName evidence="1">1154_t:CDS:1</fullName>
    </submittedName>
</protein>
<name>A0A9N9HEE7_FUNMO</name>
<keyword evidence="2" id="KW-1185">Reference proteome</keyword>
<reference evidence="1" key="1">
    <citation type="submission" date="2021-06" db="EMBL/GenBank/DDBJ databases">
        <authorList>
            <person name="Kallberg Y."/>
            <person name="Tangrot J."/>
            <person name="Rosling A."/>
        </authorList>
    </citation>
    <scope>NUCLEOTIDE SEQUENCE</scope>
    <source>
        <strain evidence="1">87-6 pot B 2015</strain>
    </source>
</reference>
<feature type="non-terminal residue" evidence="1">
    <location>
        <position position="1"/>
    </location>
</feature>